<accession>A0A4Y2JZC7</accession>
<sequence>MLPTRIRLSSSRVERMLNRHAHKIAKPYLNLHTIGKNRGPGPQLRTLDRFRQCLCRTKAFDPSICHQGSPATPTFEIYRKIKLAQSPQPLQPPIYFAKVTSVTRLLILRGNSWSPKAAKYVLIFTYIYEAYEVRSKKILQFDLHMWMNPHVSDLLDGGATVIT</sequence>
<comment type="caution">
    <text evidence="1">The sequence shown here is derived from an EMBL/GenBank/DDBJ whole genome shotgun (WGS) entry which is preliminary data.</text>
</comment>
<protein>
    <submittedName>
        <fullName evidence="1">Uncharacterized protein</fullName>
    </submittedName>
</protein>
<reference evidence="1 2" key="1">
    <citation type="journal article" date="2019" name="Sci. Rep.">
        <title>Orb-weaving spider Araneus ventricosus genome elucidates the spidroin gene catalogue.</title>
        <authorList>
            <person name="Kono N."/>
            <person name="Nakamura H."/>
            <person name="Ohtoshi R."/>
            <person name="Moran D.A.P."/>
            <person name="Shinohara A."/>
            <person name="Yoshida Y."/>
            <person name="Fujiwara M."/>
            <person name="Mori M."/>
            <person name="Tomita M."/>
            <person name="Arakawa K."/>
        </authorList>
    </citation>
    <scope>NUCLEOTIDE SEQUENCE [LARGE SCALE GENOMIC DNA]</scope>
</reference>
<evidence type="ECO:0000313" key="1">
    <source>
        <dbReference type="EMBL" id="GBM95773.1"/>
    </source>
</evidence>
<evidence type="ECO:0000313" key="2">
    <source>
        <dbReference type="Proteomes" id="UP000499080"/>
    </source>
</evidence>
<dbReference type="AlphaFoldDB" id="A0A4Y2JZC7"/>
<name>A0A4Y2JZC7_ARAVE</name>
<gene>
    <name evidence="1" type="ORF">AVEN_182720_1</name>
</gene>
<keyword evidence="2" id="KW-1185">Reference proteome</keyword>
<organism evidence="1 2">
    <name type="scientific">Araneus ventricosus</name>
    <name type="common">Orbweaver spider</name>
    <name type="synonym">Epeira ventricosa</name>
    <dbReference type="NCBI Taxonomy" id="182803"/>
    <lineage>
        <taxon>Eukaryota</taxon>
        <taxon>Metazoa</taxon>
        <taxon>Ecdysozoa</taxon>
        <taxon>Arthropoda</taxon>
        <taxon>Chelicerata</taxon>
        <taxon>Arachnida</taxon>
        <taxon>Araneae</taxon>
        <taxon>Araneomorphae</taxon>
        <taxon>Entelegynae</taxon>
        <taxon>Araneoidea</taxon>
        <taxon>Araneidae</taxon>
        <taxon>Araneus</taxon>
    </lineage>
</organism>
<dbReference type="Proteomes" id="UP000499080">
    <property type="component" value="Unassembled WGS sequence"/>
</dbReference>
<proteinExistence type="predicted"/>
<dbReference type="EMBL" id="BGPR01004088">
    <property type="protein sequence ID" value="GBM95773.1"/>
    <property type="molecule type" value="Genomic_DNA"/>
</dbReference>